<reference evidence="1 2" key="1">
    <citation type="submission" date="2018-07" db="EMBL/GenBank/DDBJ databases">
        <title>GABA Modulating Bacteria of the Human Gut Microbiota.</title>
        <authorList>
            <person name="Strandwitz P."/>
            <person name="Kim K.H."/>
            <person name="Terekhova D."/>
            <person name="Liu J.K."/>
            <person name="Sharma A."/>
            <person name="Levering J."/>
            <person name="Mcdonald D."/>
            <person name="Dietrich D."/>
            <person name="Ramadhar T.R."/>
            <person name="Lekbua A."/>
            <person name="Mroue N."/>
            <person name="Liston C."/>
            <person name="Stewart E.J."/>
            <person name="Dubin M.J."/>
            <person name="Zengler K."/>
            <person name="Knight R."/>
            <person name="Gilbert J.A."/>
            <person name="Clardy J."/>
            <person name="Lewis K."/>
        </authorList>
    </citation>
    <scope>NUCLEOTIDE SEQUENCE [LARGE SCALE GENOMIC DNA]</scope>
    <source>
        <strain evidence="1 2">KLE1738</strain>
    </source>
</reference>
<gene>
    <name evidence="1" type="ORF">DV520_08160</name>
</gene>
<proteinExistence type="predicted"/>
<protein>
    <submittedName>
        <fullName evidence="1">Serine proteinase</fullName>
    </submittedName>
</protein>
<evidence type="ECO:0000313" key="1">
    <source>
        <dbReference type="EMBL" id="RFT06267.1"/>
    </source>
</evidence>
<name>A0A3E2B2P7_9FIRM</name>
<sequence length="92" mass="10465">MAEWKELGNKAKNLTLAGLGKARDLGQSAKLNLDNVSEEENRKRIYVEIGKRFVSEHATAPEGYETFYRQLEEVEGRIEANKARLNQLKDEG</sequence>
<dbReference type="EMBL" id="QQRQ01000013">
    <property type="protein sequence ID" value="RFT06267.1"/>
    <property type="molecule type" value="Genomic_DNA"/>
</dbReference>
<comment type="caution">
    <text evidence="1">The sequence shown here is derived from an EMBL/GenBank/DDBJ whole genome shotgun (WGS) entry which is preliminary data.</text>
</comment>
<dbReference type="GeneID" id="97995701"/>
<accession>A0A3E2B2P7</accession>
<evidence type="ECO:0000313" key="2">
    <source>
        <dbReference type="Proteomes" id="UP000260649"/>
    </source>
</evidence>
<organism evidence="1 2">
    <name type="scientific">Evtepia gabavorous</name>
    <dbReference type="NCBI Taxonomy" id="2211183"/>
    <lineage>
        <taxon>Bacteria</taxon>
        <taxon>Bacillati</taxon>
        <taxon>Bacillota</taxon>
        <taxon>Clostridia</taxon>
        <taxon>Eubacteriales</taxon>
        <taxon>Evtepia</taxon>
    </lineage>
</organism>
<keyword evidence="2" id="KW-1185">Reference proteome</keyword>
<dbReference type="Proteomes" id="UP000260649">
    <property type="component" value="Unassembled WGS sequence"/>
</dbReference>
<dbReference type="OrthoDB" id="9788304at2"/>
<dbReference type="AlphaFoldDB" id="A0A3E2B2P7"/>
<dbReference type="RefSeq" id="WP_021920525.1">
    <property type="nucleotide sequence ID" value="NZ_CAKXKJ010000005.1"/>
</dbReference>